<dbReference type="Proteomes" id="UP000663889">
    <property type="component" value="Unassembled WGS sequence"/>
</dbReference>
<dbReference type="GO" id="GO:0044774">
    <property type="term" value="P:mitotic DNA integrity checkpoint signaling"/>
    <property type="evidence" value="ECO:0007669"/>
    <property type="project" value="TreeGrafter"/>
</dbReference>
<proteinExistence type="predicted"/>
<dbReference type="GO" id="GO:0000729">
    <property type="term" value="P:DNA double-strand break processing"/>
    <property type="evidence" value="ECO:0007669"/>
    <property type="project" value="TreeGrafter"/>
</dbReference>
<evidence type="ECO:0000313" key="11">
    <source>
        <dbReference type="Proteomes" id="UP000663889"/>
    </source>
</evidence>
<dbReference type="EMBL" id="CAJNOL010001531">
    <property type="protein sequence ID" value="CAF1377244.1"/>
    <property type="molecule type" value="Genomic_DNA"/>
</dbReference>
<evidence type="ECO:0008006" key="12">
    <source>
        <dbReference type="Google" id="ProtNLM"/>
    </source>
</evidence>
<dbReference type="GO" id="GO:0000793">
    <property type="term" value="C:condensed chromosome"/>
    <property type="evidence" value="ECO:0007669"/>
    <property type="project" value="TreeGrafter"/>
</dbReference>
<evidence type="ECO:0000313" key="10">
    <source>
        <dbReference type="Proteomes" id="UP000663870"/>
    </source>
</evidence>
<reference evidence="3" key="1">
    <citation type="submission" date="2021-02" db="EMBL/GenBank/DDBJ databases">
        <authorList>
            <person name="Nowell W R."/>
        </authorList>
    </citation>
    <scope>NUCLEOTIDE SEQUENCE</scope>
</reference>
<evidence type="ECO:0000313" key="9">
    <source>
        <dbReference type="EMBL" id="CAF3981947.1"/>
    </source>
</evidence>
<dbReference type="EMBL" id="CAJOAX010002460">
    <property type="protein sequence ID" value="CAF3797648.1"/>
    <property type="molecule type" value="Genomic_DNA"/>
</dbReference>
<accession>A0A814XAY1</accession>
<dbReference type="Proteomes" id="UP000663870">
    <property type="component" value="Unassembled WGS sequence"/>
</dbReference>
<organism evidence="3 11">
    <name type="scientific">Rotaria sordida</name>
    <dbReference type="NCBI Taxonomy" id="392033"/>
    <lineage>
        <taxon>Eukaryota</taxon>
        <taxon>Metazoa</taxon>
        <taxon>Spiralia</taxon>
        <taxon>Gnathifera</taxon>
        <taxon>Rotifera</taxon>
        <taxon>Eurotatoria</taxon>
        <taxon>Bdelloidea</taxon>
        <taxon>Philodinida</taxon>
        <taxon>Philodinidae</taxon>
        <taxon>Rotaria</taxon>
    </lineage>
</organism>
<dbReference type="GO" id="GO:0003697">
    <property type="term" value="F:single-stranded DNA binding"/>
    <property type="evidence" value="ECO:0007669"/>
    <property type="project" value="TreeGrafter"/>
</dbReference>
<dbReference type="EMBL" id="CAJNOL010001528">
    <property type="protein sequence ID" value="CAF1376674.1"/>
    <property type="molecule type" value="Genomic_DNA"/>
</dbReference>
<dbReference type="GO" id="GO:0006303">
    <property type="term" value="P:double-strand break repair via nonhomologous end joining"/>
    <property type="evidence" value="ECO:0007669"/>
    <property type="project" value="TreeGrafter"/>
</dbReference>
<gene>
    <name evidence="9" type="ORF">FNK824_LOCUS24913</name>
    <name evidence="7" type="ORF">JBS370_LOCUS9278</name>
    <name evidence="5" type="ORF">JXQ802_LOCUS33447</name>
    <name evidence="6" type="ORF">JXQ802_LOCUS33476</name>
    <name evidence="8" type="ORF">OTI717_LOCUS18089</name>
    <name evidence="1" type="ORF">PYM288_LOCUS19151</name>
    <name evidence="4" type="ORF">RFH988_LOCUS26860</name>
    <name evidence="3" type="ORF">SEV965_LOCUS21973</name>
    <name evidence="2" type="ORF">ZHD862_LOCUS23068</name>
</gene>
<evidence type="ECO:0000313" key="7">
    <source>
        <dbReference type="EMBL" id="CAF3697512.1"/>
    </source>
</evidence>
<dbReference type="Proteomes" id="UP000663864">
    <property type="component" value="Unassembled WGS sequence"/>
</dbReference>
<dbReference type="GO" id="GO:0042800">
    <property type="term" value="F:histone H3K4 methyltransferase activity"/>
    <property type="evidence" value="ECO:0007669"/>
    <property type="project" value="TreeGrafter"/>
</dbReference>
<dbReference type="EMBL" id="CAJNOT010001477">
    <property type="protein sequence ID" value="CAF1205174.1"/>
    <property type="molecule type" value="Genomic_DNA"/>
</dbReference>
<dbReference type="EMBL" id="CAJOBD010000623">
    <property type="protein sequence ID" value="CAF3697512.1"/>
    <property type="molecule type" value="Genomic_DNA"/>
</dbReference>
<sequence length="91" mass="10543">MRTALNIEVRVISEEVYSVHAGQAPCLRTVEKWCKRFREDQEELEDKARPGRSFTETTRENIEQVRLIIEDDPSVTIEEVQEQTGLSYGTT</sequence>
<dbReference type="AlphaFoldDB" id="A0A814XAY1"/>
<protein>
    <recommendedName>
        <fullName evidence="12">Transposase</fullName>
    </recommendedName>
</protein>
<dbReference type="EMBL" id="CAJNOU010001524">
    <property type="protein sequence ID" value="CAF1216921.1"/>
    <property type="molecule type" value="Genomic_DNA"/>
</dbReference>
<dbReference type="GO" id="GO:0046975">
    <property type="term" value="F:histone H3K36 methyltransferase activity"/>
    <property type="evidence" value="ECO:0007669"/>
    <property type="project" value="TreeGrafter"/>
</dbReference>
<dbReference type="Proteomes" id="UP000663882">
    <property type="component" value="Unassembled WGS sequence"/>
</dbReference>
<dbReference type="Proteomes" id="UP000663854">
    <property type="component" value="Unassembled WGS sequence"/>
</dbReference>
<dbReference type="EMBL" id="CAJNOO010002195">
    <property type="protein sequence ID" value="CAF1244815.1"/>
    <property type="molecule type" value="Genomic_DNA"/>
</dbReference>
<dbReference type="InterPro" id="IPR052709">
    <property type="entry name" value="Transposase-MT_Hybrid"/>
</dbReference>
<dbReference type="GO" id="GO:0031297">
    <property type="term" value="P:replication fork processing"/>
    <property type="evidence" value="ECO:0007669"/>
    <property type="project" value="TreeGrafter"/>
</dbReference>
<evidence type="ECO:0000313" key="2">
    <source>
        <dbReference type="EMBL" id="CAF1205174.1"/>
    </source>
</evidence>
<dbReference type="Proteomes" id="UP000663874">
    <property type="component" value="Unassembled WGS sequence"/>
</dbReference>
<keyword evidence="10" id="KW-1185">Reference proteome</keyword>
<comment type="caution">
    <text evidence="3">The sequence shown here is derived from an EMBL/GenBank/DDBJ whole genome shotgun (WGS) entry which is preliminary data.</text>
</comment>
<evidence type="ECO:0000313" key="5">
    <source>
        <dbReference type="EMBL" id="CAF1376674.1"/>
    </source>
</evidence>
<dbReference type="GO" id="GO:0015074">
    <property type="term" value="P:DNA integration"/>
    <property type="evidence" value="ECO:0007669"/>
    <property type="project" value="TreeGrafter"/>
</dbReference>
<dbReference type="OrthoDB" id="10022101at2759"/>
<evidence type="ECO:0000313" key="4">
    <source>
        <dbReference type="EMBL" id="CAF1244815.1"/>
    </source>
</evidence>
<dbReference type="GO" id="GO:0005634">
    <property type="term" value="C:nucleus"/>
    <property type="evidence" value="ECO:0007669"/>
    <property type="project" value="TreeGrafter"/>
</dbReference>
<evidence type="ECO:0000313" key="3">
    <source>
        <dbReference type="EMBL" id="CAF1216921.1"/>
    </source>
</evidence>
<dbReference type="EMBL" id="CAJOBE010005692">
    <property type="protein sequence ID" value="CAF3981947.1"/>
    <property type="molecule type" value="Genomic_DNA"/>
</dbReference>
<dbReference type="GO" id="GO:0003690">
    <property type="term" value="F:double-stranded DNA binding"/>
    <property type="evidence" value="ECO:0007669"/>
    <property type="project" value="TreeGrafter"/>
</dbReference>
<name>A0A814XAY1_9BILA</name>
<dbReference type="Proteomes" id="UP000663823">
    <property type="component" value="Unassembled WGS sequence"/>
</dbReference>
<evidence type="ECO:0000313" key="8">
    <source>
        <dbReference type="EMBL" id="CAF3797648.1"/>
    </source>
</evidence>
<evidence type="ECO:0000313" key="6">
    <source>
        <dbReference type="EMBL" id="CAF1377244.1"/>
    </source>
</evidence>
<evidence type="ECO:0000313" key="1">
    <source>
        <dbReference type="EMBL" id="CAF1090572.1"/>
    </source>
</evidence>
<dbReference type="PANTHER" id="PTHR46060:SF2">
    <property type="entry name" value="HISTONE-LYSINE N-METHYLTRANSFERASE SETMAR"/>
    <property type="match status" value="1"/>
</dbReference>
<dbReference type="GO" id="GO:0000014">
    <property type="term" value="F:single-stranded DNA endodeoxyribonuclease activity"/>
    <property type="evidence" value="ECO:0007669"/>
    <property type="project" value="TreeGrafter"/>
</dbReference>
<dbReference type="EMBL" id="CAJNOH010000623">
    <property type="protein sequence ID" value="CAF1090572.1"/>
    <property type="molecule type" value="Genomic_DNA"/>
</dbReference>
<dbReference type="GO" id="GO:0035861">
    <property type="term" value="C:site of double-strand break"/>
    <property type="evidence" value="ECO:0007669"/>
    <property type="project" value="TreeGrafter"/>
</dbReference>
<dbReference type="PANTHER" id="PTHR46060">
    <property type="entry name" value="MARINER MOS1 TRANSPOSASE-LIKE PROTEIN"/>
    <property type="match status" value="1"/>
</dbReference>
<dbReference type="GO" id="GO:0044547">
    <property type="term" value="F:DNA topoisomerase binding"/>
    <property type="evidence" value="ECO:0007669"/>
    <property type="project" value="TreeGrafter"/>
</dbReference>
<dbReference type="Proteomes" id="UP000663836">
    <property type="component" value="Unassembled WGS sequence"/>
</dbReference>